<organism evidence="1 2">
    <name type="scientific">Hafnia alvei FB1</name>
    <dbReference type="NCBI Taxonomy" id="1453496"/>
    <lineage>
        <taxon>Bacteria</taxon>
        <taxon>Pseudomonadati</taxon>
        <taxon>Pseudomonadota</taxon>
        <taxon>Gammaproteobacteria</taxon>
        <taxon>Enterobacterales</taxon>
        <taxon>Hafniaceae</taxon>
        <taxon>Hafnia</taxon>
    </lineage>
</organism>
<name>A0A097R7G4_HAFAL</name>
<keyword evidence="2" id="KW-1185">Reference proteome</keyword>
<proteinExistence type="predicted"/>
<dbReference type="PATRIC" id="fig|1453496.5.peg.4363"/>
<dbReference type="Proteomes" id="UP000029986">
    <property type="component" value="Chromosome"/>
</dbReference>
<dbReference type="OrthoDB" id="6636615at2"/>
<dbReference type="AlphaFoldDB" id="A0A097R7G4"/>
<dbReference type="KEGG" id="hav:AT03_21210"/>
<dbReference type="EMBL" id="CP009706">
    <property type="protein sequence ID" value="AIU74675.1"/>
    <property type="molecule type" value="Genomic_DNA"/>
</dbReference>
<dbReference type="Pfam" id="PF10945">
    <property type="entry name" value="CBP_BcsR"/>
    <property type="match status" value="1"/>
</dbReference>
<dbReference type="eggNOG" id="ENOG5033BAX">
    <property type="taxonomic scope" value="Bacteria"/>
</dbReference>
<accession>A0A097R7G4</accession>
<dbReference type="InterPro" id="IPR024487">
    <property type="entry name" value="CBP_BcsR"/>
</dbReference>
<dbReference type="NCBIfam" id="NF040717">
    <property type="entry name" value="BcsR_only"/>
    <property type="match status" value="1"/>
</dbReference>
<dbReference type="RefSeq" id="WP_025799534.1">
    <property type="nucleotide sequence ID" value="NZ_CP009706.1"/>
</dbReference>
<protein>
    <recommendedName>
        <fullName evidence="3">Cellulose biosynthesis protein BcsR</fullName>
    </recommendedName>
</protein>
<dbReference type="HOGENOM" id="CLU_185167_1_0_6"/>
<reference evidence="1 2" key="1">
    <citation type="journal article" date="2014" name="Gut Pathog.">
        <title>Gene clusters of Hafnia alvei strain FB1 important in survival and pathogenesis: a draft genome perspective.</title>
        <authorList>
            <person name="Tan J.Y."/>
            <person name="Yin W.F."/>
            <person name="Chan K.G."/>
        </authorList>
    </citation>
    <scope>NUCLEOTIDE SEQUENCE [LARGE SCALE GENOMIC DNA]</scope>
    <source>
        <strain evidence="1 2">FB1</strain>
    </source>
</reference>
<sequence>MNDKRNNPIENSPTFTFQNDIAALSKAFSIPKIDYVDISRQEHMNEVIRRWPLLAELMQFAGSAK</sequence>
<gene>
    <name evidence="1" type="ORF">AT03_21210</name>
</gene>
<evidence type="ECO:0000313" key="1">
    <source>
        <dbReference type="EMBL" id="AIU74675.1"/>
    </source>
</evidence>
<evidence type="ECO:0008006" key="3">
    <source>
        <dbReference type="Google" id="ProtNLM"/>
    </source>
</evidence>
<evidence type="ECO:0000313" key="2">
    <source>
        <dbReference type="Proteomes" id="UP000029986"/>
    </source>
</evidence>